<dbReference type="EMBL" id="CM018052">
    <property type="protein sequence ID" value="KAA8514987.1"/>
    <property type="molecule type" value="Genomic_DNA"/>
</dbReference>
<feature type="compositionally biased region" description="Acidic residues" evidence="1">
    <location>
        <begin position="12"/>
        <end position="38"/>
    </location>
</feature>
<gene>
    <name evidence="2" type="ORF">F0562_018226</name>
</gene>
<name>A0A5J4ZC98_9ASTE</name>
<dbReference type="Proteomes" id="UP000325577">
    <property type="component" value="Linkage Group LG9"/>
</dbReference>
<evidence type="ECO:0000313" key="2">
    <source>
        <dbReference type="EMBL" id="KAA8514987.1"/>
    </source>
</evidence>
<feature type="region of interest" description="Disordered" evidence="1">
    <location>
        <begin position="1"/>
        <end position="101"/>
    </location>
</feature>
<protein>
    <submittedName>
        <fullName evidence="2">Uncharacterized protein</fullName>
    </submittedName>
</protein>
<organism evidence="2 3">
    <name type="scientific">Nyssa sinensis</name>
    <dbReference type="NCBI Taxonomy" id="561372"/>
    <lineage>
        <taxon>Eukaryota</taxon>
        <taxon>Viridiplantae</taxon>
        <taxon>Streptophyta</taxon>
        <taxon>Embryophyta</taxon>
        <taxon>Tracheophyta</taxon>
        <taxon>Spermatophyta</taxon>
        <taxon>Magnoliopsida</taxon>
        <taxon>eudicotyledons</taxon>
        <taxon>Gunneridae</taxon>
        <taxon>Pentapetalae</taxon>
        <taxon>asterids</taxon>
        <taxon>Cornales</taxon>
        <taxon>Nyssaceae</taxon>
        <taxon>Nyssa</taxon>
    </lineage>
</organism>
<feature type="compositionally biased region" description="Gly residues" evidence="1">
    <location>
        <begin position="43"/>
        <end position="57"/>
    </location>
</feature>
<proteinExistence type="predicted"/>
<sequence length="123" mass="13027">MSREEMASDVLEWGDSDEEGDEVENEGEFGAEANENEEAGSNGTNGAGSSGTNGAGSSGTSSPSSESHDENSSGPVQGRARRVPRWMQDYETREGLSEEEDLSAMAETKVLEVNQKGVVKPLI</sequence>
<keyword evidence="3" id="KW-1185">Reference proteome</keyword>
<reference evidence="2 3" key="1">
    <citation type="submission" date="2019-09" db="EMBL/GenBank/DDBJ databases">
        <title>A chromosome-level genome assembly of the Chinese tupelo Nyssa sinensis.</title>
        <authorList>
            <person name="Yang X."/>
            <person name="Kang M."/>
            <person name="Yang Y."/>
            <person name="Xiong H."/>
            <person name="Wang M."/>
            <person name="Zhang Z."/>
            <person name="Wang Z."/>
            <person name="Wu H."/>
            <person name="Ma T."/>
            <person name="Liu J."/>
            <person name="Xi Z."/>
        </authorList>
    </citation>
    <scope>NUCLEOTIDE SEQUENCE [LARGE SCALE GENOMIC DNA]</scope>
    <source>
        <strain evidence="2">J267</strain>
        <tissue evidence="2">Leaf</tissue>
    </source>
</reference>
<dbReference type="OrthoDB" id="10586161at2759"/>
<evidence type="ECO:0000256" key="1">
    <source>
        <dbReference type="SAM" id="MobiDB-lite"/>
    </source>
</evidence>
<dbReference type="AlphaFoldDB" id="A0A5J4ZC98"/>
<evidence type="ECO:0000313" key="3">
    <source>
        <dbReference type="Proteomes" id="UP000325577"/>
    </source>
</evidence>
<accession>A0A5J4ZC98</accession>